<protein>
    <submittedName>
        <fullName evidence="2">Uncharacterized protein</fullName>
    </submittedName>
</protein>
<sequence>MGRNYLVLLAYILTIFLLEYLLFQILLNLAMKPAPEFPFIQFSLILFLGFSLISGVAYLVKKYIHHASNGNKKLESNLKRLFGSGTVIAVWGAFAFFTSR</sequence>
<keyword evidence="1" id="KW-0812">Transmembrane</keyword>
<feature type="transmembrane region" description="Helical" evidence="1">
    <location>
        <begin position="7"/>
        <end position="27"/>
    </location>
</feature>
<proteinExistence type="predicted"/>
<evidence type="ECO:0000313" key="2">
    <source>
        <dbReference type="EMBL" id="MEI5909296.1"/>
    </source>
</evidence>
<reference evidence="2 3" key="1">
    <citation type="journal article" date="2018" name="J. Microbiol.">
        <title>Bacillus spongiae sp. nov., isolated from sponge of Jeju Island.</title>
        <authorList>
            <person name="Lee G.E."/>
            <person name="Im W.T."/>
            <person name="Park J.S."/>
        </authorList>
    </citation>
    <scope>NUCLEOTIDE SEQUENCE [LARGE SCALE GENOMIC DNA]</scope>
    <source>
        <strain evidence="2 3">135PIL107-10</strain>
    </source>
</reference>
<feature type="transmembrane region" description="Helical" evidence="1">
    <location>
        <begin position="81"/>
        <end position="99"/>
    </location>
</feature>
<dbReference type="EMBL" id="JBBAXC010000023">
    <property type="protein sequence ID" value="MEI5909296.1"/>
    <property type="molecule type" value="Genomic_DNA"/>
</dbReference>
<evidence type="ECO:0000256" key="1">
    <source>
        <dbReference type="SAM" id="Phobius"/>
    </source>
</evidence>
<dbReference type="RefSeq" id="WP_336588739.1">
    <property type="nucleotide sequence ID" value="NZ_JBBAXC010000023.1"/>
</dbReference>
<keyword evidence="1" id="KW-0472">Membrane</keyword>
<dbReference type="Proteomes" id="UP001312865">
    <property type="component" value="Unassembled WGS sequence"/>
</dbReference>
<keyword evidence="3" id="KW-1185">Reference proteome</keyword>
<gene>
    <name evidence="2" type="ORF">WAK64_19795</name>
</gene>
<name>A0ABU8HJG1_9BACI</name>
<organism evidence="2 3">
    <name type="scientific">Bacillus spongiae</name>
    <dbReference type="NCBI Taxonomy" id="2683610"/>
    <lineage>
        <taxon>Bacteria</taxon>
        <taxon>Bacillati</taxon>
        <taxon>Bacillota</taxon>
        <taxon>Bacilli</taxon>
        <taxon>Bacillales</taxon>
        <taxon>Bacillaceae</taxon>
        <taxon>Bacillus</taxon>
    </lineage>
</organism>
<comment type="caution">
    <text evidence="2">The sequence shown here is derived from an EMBL/GenBank/DDBJ whole genome shotgun (WGS) entry which is preliminary data.</text>
</comment>
<keyword evidence="1" id="KW-1133">Transmembrane helix</keyword>
<accession>A0ABU8HJG1</accession>
<evidence type="ECO:0000313" key="3">
    <source>
        <dbReference type="Proteomes" id="UP001312865"/>
    </source>
</evidence>
<feature type="transmembrane region" description="Helical" evidence="1">
    <location>
        <begin position="39"/>
        <end position="60"/>
    </location>
</feature>